<dbReference type="AlphaFoldDB" id="A0ABD2RTT3"/>
<evidence type="ECO:0000259" key="6">
    <source>
        <dbReference type="PROSITE" id="PS50888"/>
    </source>
</evidence>
<dbReference type="GO" id="GO:0005634">
    <property type="term" value="C:nucleus"/>
    <property type="evidence" value="ECO:0007669"/>
    <property type="project" value="UniProtKB-SubCell"/>
</dbReference>
<accession>A0ABD2RTT3</accession>
<dbReference type="SUPFAM" id="SSF47459">
    <property type="entry name" value="HLH, helix-loop-helix DNA-binding domain"/>
    <property type="match status" value="1"/>
</dbReference>
<dbReference type="PROSITE" id="PS50888">
    <property type="entry name" value="BHLH"/>
    <property type="match status" value="1"/>
</dbReference>
<dbReference type="PANTHER" id="PTHR45914">
    <property type="entry name" value="TRANSCRIPTION FACTOR HEC3-RELATED"/>
    <property type="match status" value="1"/>
</dbReference>
<protein>
    <recommendedName>
        <fullName evidence="6">BHLH domain-containing protein</fullName>
    </recommendedName>
</protein>
<name>A0ABD2RTT3_9SOLN</name>
<evidence type="ECO:0000256" key="3">
    <source>
        <dbReference type="ARBA" id="ARBA00023125"/>
    </source>
</evidence>
<gene>
    <name evidence="7" type="ORF">AABB24_031475</name>
</gene>
<dbReference type="Proteomes" id="UP001627284">
    <property type="component" value="Unassembled WGS sequence"/>
</dbReference>
<dbReference type="InterPro" id="IPR036638">
    <property type="entry name" value="HLH_DNA-bd_sf"/>
</dbReference>
<keyword evidence="3" id="KW-0238">DNA-binding</keyword>
<keyword evidence="4" id="KW-0804">Transcription</keyword>
<organism evidence="7 8">
    <name type="scientific">Solanum stoloniferum</name>
    <dbReference type="NCBI Taxonomy" id="62892"/>
    <lineage>
        <taxon>Eukaryota</taxon>
        <taxon>Viridiplantae</taxon>
        <taxon>Streptophyta</taxon>
        <taxon>Embryophyta</taxon>
        <taxon>Tracheophyta</taxon>
        <taxon>Spermatophyta</taxon>
        <taxon>Magnoliopsida</taxon>
        <taxon>eudicotyledons</taxon>
        <taxon>Gunneridae</taxon>
        <taxon>Pentapetalae</taxon>
        <taxon>asterids</taxon>
        <taxon>lamiids</taxon>
        <taxon>Solanales</taxon>
        <taxon>Solanaceae</taxon>
        <taxon>Solanoideae</taxon>
        <taxon>Solaneae</taxon>
        <taxon>Solanum</taxon>
    </lineage>
</organism>
<keyword evidence="8" id="KW-1185">Reference proteome</keyword>
<evidence type="ECO:0000256" key="4">
    <source>
        <dbReference type="ARBA" id="ARBA00023163"/>
    </source>
</evidence>
<feature type="domain" description="BHLH" evidence="6">
    <location>
        <begin position="326"/>
        <end position="375"/>
    </location>
</feature>
<reference evidence="7 8" key="1">
    <citation type="submission" date="2024-05" db="EMBL/GenBank/DDBJ databases">
        <title>De novo assembly of an allotetraploid wild potato.</title>
        <authorList>
            <person name="Hosaka A.J."/>
        </authorList>
    </citation>
    <scope>NUCLEOTIDE SEQUENCE [LARGE SCALE GENOMIC DNA]</scope>
    <source>
        <tissue evidence="7">Young leaves</tissue>
    </source>
</reference>
<keyword evidence="2" id="KW-0805">Transcription regulation</keyword>
<comment type="caution">
    <text evidence="7">The sequence shown here is derived from an EMBL/GenBank/DDBJ whole genome shotgun (WGS) entry which is preliminary data.</text>
</comment>
<dbReference type="Pfam" id="PF00010">
    <property type="entry name" value="HLH"/>
    <property type="match status" value="1"/>
</dbReference>
<dbReference type="Gene3D" id="4.10.280.10">
    <property type="entry name" value="Helix-loop-helix DNA-binding domain"/>
    <property type="match status" value="1"/>
</dbReference>
<dbReference type="InterPro" id="IPR045843">
    <property type="entry name" value="IND-like"/>
</dbReference>
<keyword evidence="5" id="KW-0539">Nucleus</keyword>
<evidence type="ECO:0000313" key="7">
    <source>
        <dbReference type="EMBL" id="KAL3335282.1"/>
    </source>
</evidence>
<evidence type="ECO:0000256" key="5">
    <source>
        <dbReference type="ARBA" id="ARBA00023242"/>
    </source>
</evidence>
<dbReference type="GO" id="GO:0003677">
    <property type="term" value="F:DNA binding"/>
    <property type="evidence" value="ECO:0007669"/>
    <property type="project" value="UniProtKB-KW"/>
</dbReference>
<dbReference type="InterPro" id="IPR011598">
    <property type="entry name" value="bHLH_dom"/>
</dbReference>
<dbReference type="PANTHER" id="PTHR45914:SF28">
    <property type="entry name" value="BHLH DOMAIN-CONTAINING PROTEIN"/>
    <property type="match status" value="1"/>
</dbReference>
<proteinExistence type="predicted"/>
<sequence>MLSNSYRFAPFSSKANPLISIQQQVDIDDSSASSAMNFQEFGAAFDPIDILSSWNISQRQEAATRLAADSVAAKSGAGSIGDCTRSKIGSSSSFPPRNNYMPYFGNNQVPICGLMADLSSIGLFSENRSPDCLLSATITSNTDTSGELDDVIFSDDSESLWNIHTNNAVSSGESAIDAYKSKPIIANDNNDIHYSVNELDETVSCNNFIRSSEGNRYNMDKRSHNAMLESVYHVTTDSSNRDYVFQLISENDQPKSKKSRSEYKLPSSWNINFQKASSSACSIVDPDSEAIAQMKEMIYCAAAFRPVSSVTEDVMAEKPKRKNVRISMDPQTAAARRRREKISERIRILQKLVPGGSNMDTASILDEAANYLKFLRTQVNALGAFGFNIDPIIINNNFTTSLSSIPLINYPFPLQPHFPMQNLNPIHQPKC</sequence>
<evidence type="ECO:0000256" key="1">
    <source>
        <dbReference type="ARBA" id="ARBA00004123"/>
    </source>
</evidence>
<dbReference type="CDD" id="cd11454">
    <property type="entry name" value="bHLH_AtIND_like"/>
    <property type="match status" value="1"/>
</dbReference>
<evidence type="ECO:0000256" key="2">
    <source>
        <dbReference type="ARBA" id="ARBA00023015"/>
    </source>
</evidence>
<dbReference type="EMBL" id="JBJKTR010000018">
    <property type="protein sequence ID" value="KAL3335282.1"/>
    <property type="molecule type" value="Genomic_DNA"/>
</dbReference>
<evidence type="ECO:0000313" key="8">
    <source>
        <dbReference type="Proteomes" id="UP001627284"/>
    </source>
</evidence>
<dbReference type="SMART" id="SM00353">
    <property type="entry name" value="HLH"/>
    <property type="match status" value="1"/>
</dbReference>
<comment type="subcellular location">
    <subcellularLocation>
        <location evidence="1">Nucleus</location>
    </subcellularLocation>
</comment>